<dbReference type="Proteomes" id="UP000887566">
    <property type="component" value="Unplaced"/>
</dbReference>
<sequence>MMQAKVRKRKKGQGTQRRDRRVWPPDHSDDETQPGGRPDQLCHVRRGLLAGGGQRRDDVCRRTARPESATESCRSPTLPSAAAALRSARTMRRRRLLPPPPPPPSATTTCAPPPPCTTTTSQSLATSAMVGARSHGLRNDGLRQPTNIK</sequence>
<dbReference type="WBParaSite" id="PSAMB.scaffold498size49261.g6466.t1">
    <property type="protein sequence ID" value="PSAMB.scaffold498size49261.g6466.t1"/>
    <property type="gene ID" value="PSAMB.scaffold498size49261.g6466"/>
</dbReference>
<accession>A0A914WSM7</accession>
<protein>
    <submittedName>
        <fullName evidence="3">Uncharacterized protein</fullName>
    </submittedName>
</protein>
<evidence type="ECO:0000313" key="3">
    <source>
        <dbReference type="WBParaSite" id="PSAMB.scaffold498size49261.g6466.t1"/>
    </source>
</evidence>
<feature type="compositionally biased region" description="Pro residues" evidence="1">
    <location>
        <begin position="97"/>
        <end position="116"/>
    </location>
</feature>
<name>A0A914WSM7_9BILA</name>
<feature type="compositionally biased region" description="Low complexity" evidence="1">
    <location>
        <begin position="117"/>
        <end position="128"/>
    </location>
</feature>
<reference evidence="3" key="1">
    <citation type="submission" date="2022-11" db="UniProtKB">
        <authorList>
            <consortium name="WormBaseParasite"/>
        </authorList>
    </citation>
    <scope>IDENTIFICATION</scope>
</reference>
<organism evidence="2 3">
    <name type="scientific">Plectus sambesii</name>
    <dbReference type="NCBI Taxonomy" id="2011161"/>
    <lineage>
        <taxon>Eukaryota</taxon>
        <taxon>Metazoa</taxon>
        <taxon>Ecdysozoa</taxon>
        <taxon>Nematoda</taxon>
        <taxon>Chromadorea</taxon>
        <taxon>Plectida</taxon>
        <taxon>Plectina</taxon>
        <taxon>Plectoidea</taxon>
        <taxon>Plectidae</taxon>
        <taxon>Plectus</taxon>
    </lineage>
</organism>
<dbReference type="AlphaFoldDB" id="A0A914WSM7"/>
<feature type="compositionally biased region" description="Basic and acidic residues" evidence="1">
    <location>
        <begin position="54"/>
        <end position="65"/>
    </location>
</feature>
<keyword evidence="2" id="KW-1185">Reference proteome</keyword>
<feature type="compositionally biased region" description="Basic residues" evidence="1">
    <location>
        <begin position="1"/>
        <end position="12"/>
    </location>
</feature>
<evidence type="ECO:0000313" key="2">
    <source>
        <dbReference type="Proteomes" id="UP000887566"/>
    </source>
</evidence>
<feature type="region of interest" description="Disordered" evidence="1">
    <location>
        <begin position="94"/>
        <end position="149"/>
    </location>
</feature>
<feature type="region of interest" description="Disordered" evidence="1">
    <location>
        <begin position="1"/>
        <end position="80"/>
    </location>
</feature>
<proteinExistence type="predicted"/>
<evidence type="ECO:0000256" key="1">
    <source>
        <dbReference type="SAM" id="MobiDB-lite"/>
    </source>
</evidence>